<accession>A0A2A7MNH0</accession>
<dbReference type="InterPro" id="IPR051688">
    <property type="entry name" value="USP_A"/>
</dbReference>
<dbReference type="EMBL" id="BLKS01000001">
    <property type="protein sequence ID" value="GFG52150.1"/>
    <property type="molecule type" value="Genomic_DNA"/>
</dbReference>
<dbReference type="EMBL" id="PDCP01000120">
    <property type="protein sequence ID" value="PEG33352.1"/>
    <property type="molecule type" value="Genomic_DNA"/>
</dbReference>
<comment type="caution">
    <text evidence="3">The sequence shown here is derived from an EMBL/GenBank/DDBJ whole genome shotgun (WGS) entry which is preliminary data.</text>
</comment>
<evidence type="ECO:0000313" key="2">
    <source>
        <dbReference type="EMBL" id="GFG52150.1"/>
    </source>
</evidence>
<dbReference type="Proteomes" id="UP000220914">
    <property type="component" value="Unassembled WGS sequence"/>
</dbReference>
<evidence type="ECO:0000313" key="5">
    <source>
        <dbReference type="Proteomes" id="UP000465302"/>
    </source>
</evidence>
<dbReference type="Proteomes" id="UP000465302">
    <property type="component" value="Unassembled WGS sequence"/>
</dbReference>
<dbReference type="Gene3D" id="3.40.50.12370">
    <property type="match status" value="1"/>
</dbReference>
<dbReference type="CDD" id="cd00293">
    <property type="entry name" value="USP-like"/>
    <property type="match status" value="1"/>
</dbReference>
<dbReference type="PANTHER" id="PTHR43010">
    <property type="entry name" value="UNIVERSAL STRESS PROTEIN SLR1230"/>
    <property type="match status" value="1"/>
</dbReference>
<reference evidence="2 5" key="2">
    <citation type="journal article" date="2019" name="Emerg. Microbes Infect.">
        <title>Comprehensive subspecies identification of 175 nontuberculous mycobacteria species based on 7547 genomic profiles.</title>
        <authorList>
            <person name="Matsumoto Y."/>
            <person name="Kinjo T."/>
            <person name="Motooka D."/>
            <person name="Nabeya D."/>
            <person name="Jung N."/>
            <person name="Uechi K."/>
            <person name="Horii T."/>
            <person name="Iida T."/>
            <person name="Fujita J."/>
            <person name="Nakamura S."/>
        </authorList>
    </citation>
    <scope>NUCLEOTIDE SEQUENCE [LARGE SCALE GENOMIC DNA]</scope>
    <source>
        <strain evidence="2 5">JCM 6377</strain>
    </source>
</reference>
<dbReference type="PANTHER" id="PTHR43010:SF1">
    <property type="entry name" value="USPA DOMAIN-CONTAINING PROTEIN"/>
    <property type="match status" value="1"/>
</dbReference>
<dbReference type="Pfam" id="PF00582">
    <property type="entry name" value="Usp"/>
    <property type="match status" value="2"/>
</dbReference>
<dbReference type="SUPFAM" id="SSF52402">
    <property type="entry name" value="Adenine nucleotide alpha hydrolases-like"/>
    <property type="match status" value="2"/>
</dbReference>
<feature type="domain" description="UspA" evidence="1">
    <location>
        <begin position="154"/>
        <end position="292"/>
    </location>
</feature>
<evidence type="ECO:0000259" key="1">
    <source>
        <dbReference type="Pfam" id="PF00582"/>
    </source>
</evidence>
<evidence type="ECO:0000313" key="4">
    <source>
        <dbReference type="Proteomes" id="UP000220914"/>
    </source>
</evidence>
<sequence>MTVAVGYLAGKAGRSALYLGAEAANTLKTSLAVVTVVPRPWTTPSPARIDAEYAAWADQLAADSHREAQASLRQIAEGLDVSFHKVASRTPGEGLLQAAEELSADVLVTGSSSDGSLGQVVLGSTTDWLLHSSPIPIAISPRGYRGSKAGKLVRVTCACSGTPESVRVVERVRALTERLDVKMRVVSYAIRGRTMFPPEVGLHAEDSLLAEWAKQLREMLAKLKADGVVGDDVELEVVTGNGWDEALDDTDWEDGELLALGTSSRRTIKGVFLGSHGAKIIRYSPVPVLVLPS</sequence>
<dbReference type="InterPro" id="IPR006016">
    <property type="entry name" value="UspA"/>
</dbReference>
<organism evidence="3 4">
    <name type="scientific">Mycolicibacterium agri</name>
    <name type="common">Mycobacterium agri</name>
    <dbReference type="NCBI Taxonomy" id="36811"/>
    <lineage>
        <taxon>Bacteria</taxon>
        <taxon>Bacillati</taxon>
        <taxon>Actinomycetota</taxon>
        <taxon>Actinomycetes</taxon>
        <taxon>Mycobacteriales</taxon>
        <taxon>Mycobacteriaceae</taxon>
        <taxon>Mycolicibacterium</taxon>
    </lineage>
</organism>
<keyword evidence="4" id="KW-1185">Reference proteome</keyword>
<evidence type="ECO:0000313" key="3">
    <source>
        <dbReference type="EMBL" id="PEG33352.1"/>
    </source>
</evidence>
<proteinExistence type="predicted"/>
<dbReference type="AlphaFoldDB" id="A0A2A7MNH0"/>
<dbReference type="OrthoDB" id="5242641at2"/>
<gene>
    <name evidence="3" type="ORF">CQY20_31280</name>
    <name evidence="2" type="ORF">MAGR_35910</name>
</gene>
<reference evidence="3 4" key="1">
    <citation type="submission" date="2017-10" db="EMBL/GenBank/DDBJ databases">
        <title>The new phylogeny of genus Mycobacterium.</title>
        <authorList>
            <person name="Tortoli E."/>
            <person name="Trovato A."/>
            <person name="Cirillo D.M."/>
        </authorList>
    </citation>
    <scope>NUCLEOTIDE SEQUENCE [LARGE SCALE GENOMIC DNA]</scope>
    <source>
        <strain evidence="3 4">CCUG37673</strain>
    </source>
</reference>
<name>A0A2A7MNH0_MYCAG</name>
<protein>
    <submittedName>
        <fullName evidence="3">Universal stress protein</fullName>
    </submittedName>
</protein>
<dbReference type="RefSeq" id="WP_097944841.1">
    <property type="nucleotide sequence ID" value="NZ_BLKS01000001.1"/>
</dbReference>
<feature type="domain" description="UspA" evidence="1">
    <location>
        <begin position="3"/>
        <end position="139"/>
    </location>
</feature>
<reference evidence="2" key="3">
    <citation type="submission" date="2020-02" db="EMBL/GenBank/DDBJ databases">
        <authorList>
            <person name="Matsumoto Y."/>
            <person name="Motooka D."/>
            <person name="Nakamura S."/>
        </authorList>
    </citation>
    <scope>NUCLEOTIDE SEQUENCE</scope>
    <source>
        <strain evidence="2">JCM 6377</strain>
    </source>
</reference>